<accession>A0A835CA88</accession>
<dbReference type="GO" id="GO:0015074">
    <property type="term" value="P:DNA integration"/>
    <property type="evidence" value="ECO:0007669"/>
    <property type="project" value="UniProtKB-KW"/>
</dbReference>
<keyword evidence="5" id="KW-0479">Metal-binding</keyword>
<evidence type="ECO:0000256" key="14">
    <source>
        <dbReference type="ARBA" id="ARBA00023172"/>
    </source>
</evidence>
<dbReference type="EMBL" id="JAAIUW010000005">
    <property type="protein sequence ID" value="KAF7833267.1"/>
    <property type="molecule type" value="Genomic_DNA"/>
</dbReference>
<keyword evidence="13" id="KW-0238">DNA-binding</keyword>
<dbReference type="Proteomes" id="UP000634136">
    <property type="component" value="Unassembled WGS sequence"/>
</dbReference>
<keyword evidence="3" id="KW-0548">Nucleotidyltransferase</keyword>
<keyword evidence="10" id="KW-0229">DNA integration</keyword>
<evidence type="ECO:0000256" key="9">
    <source>
        <dbReference type="ARBA" id="ARBA00022842"/>
    </source>
</evidence>
<dbReference type="PANTHER" id="PTHR37984">
    <property type="entry name" value="PROTEIN CBG26694"/>
    <property type="match status" value="1"/>
</dbReference>
<dbReference type="SUPFAM" id="SSF56672">
    <property type="entry name" value="DNA/RNA polymerases"/>
    <property type="match status" value="1"/>
</dbReference>
<dbReference type="InterPro" id="IPR005162">
    <property type="entry name" value="Retrotrans_gag_dom"/>
</dbReference>
<keyword evidence="15" id="KW-0511">Multifunctional enzyme</keyword>
<gene>
    <name evidence="21" type="ORF">G2W53_015600</name>
</gene>
<keyword evidence="1" id="KW-0645">Protease</keyword>
<proteinExistence type="predicted"/>
<feature type="domain" description="Tf2-1-like SH3-like" evidence="20">
    <location>
        <begin position="963"/>
        <end position="1027"/>
    </location>
</feature>
<evidence type="ECO:0000256" key="4">
    <source>
        <dbReference type="ARBA" id="ARBA00022722"/>
    </source>
</evidence>
<dbReference type="Gene3D" id="3.10.20.370">
    <property type="match status" value="1"/>
</dbReference>
<dbReference type="GO" id="GO:0003677">
    <property type="term" value="F:DNA binding"/>
    <property type="evidence" value="ECO:0007669"/>
    <property type="project" value="UniProtKB-KW"/>
</dbReference>
<evidence type="ECO:0000313" key="22">
    <source>
        <dbReference type="Proteomes" id="UP000634136"/>
    </source>
</evidence>
<protein>
    <submittedName>
        <fullName evidence="21">Ty3/gypsy retrotransposon protein</fullName>
    </submittedName>
</protein>
<evidence type="ECO:0000256" key="5">
    <source>
        <dbReference type="ARBA" id="ARBA00022723"/>
    </source>
</evidence>
<evidence type="ECO:0000259" key="18">
    <source>
        <dbReference type="Pfam" id="PF17919"/>
    </source>
</evidence>
<dbReference type="InterPro" id="IPR041577">
    <property type="entry name" value="RT_RNaseH_2"/>
</dbReference>
<evidence type="ECO:0000259" key="20">
    <source>
        <dbReference type="Pfam" id="PF24626"/>
    </source>
</evidence>
<dbReference type="InterPro" id="IPR056924">
    <property type="entry name" value="SH3_Tf2-1"/>
</dbReference>
<evidence type="ECO:0000313" key="21">
    <source>
        <dbReference type="EMBL" id="KAF7833267.1"/>
    </source>
</evidence>
<feature type="domain" description="Retrotransposon gag" evidence="17">
    <location>
        <begin position="103"/>
        <end position="192"/>
    </location>
</feature>
<keyword evidence="6" id="KW-0064">Aspartyl protease</keyword>
<evidence type="ECO:0000256" key="12">
    <source>
        <dbReference type="ARBA" id="ARBA00022932"/>
    </source>
</evidence>
<evidence type="ECO:0000256" key="6">
    <source>
        <dbReference type="ARBA" id="ARBA00022750"/>
    </source>
</evidence>
<keyword evidence="8" id="KW-0378">Hydrolase</keyword>
<dbReference type="Pfam" id="PF03732">
    <property type="entry name" value="Retrotrans_gag"/>
    <property type="match status" value="1"/>
</dbReference>
<name>A0A835CA88_9FABA</name>
<evidence type="ECO:0000256" key="13">
    <source>
        <dbReference type="ARBA" id="ARBA00023125"/>
    </source>
</evidence>
<dbReference type="AlphaFoldDB" id="A0A835CA88"/>
<dbReference type="GO" id="GO:0004190">
    <property type="term" value="F:aspartic-type endopeptidase activity"/>
    <property type="evidence" value="ECO:0007669"/>
    <property type="project" value="UniProtKB-KW"/>
</dbReference>
<keyword evidence="9" id="KW-0460">Magnesium</keyword>
<dbReference type="InterPro" id="IPR043128">
    <property type="entry name" value="Rev_trsase/Diguanyl_cyclase"/>
</dbReference>
<feature type="region of interest" description="Disordered" evidence="16">
    <location>
        <begin position="334"/>
        <end position="358"/>
    </location>
</feature>
<reference evidence="21" key="1">
    <citation type="submission" date="2020-09" db="EMBL/GenBank/DDBJ databases">
        <title>Genome-Enabled Discovery of Anthraquinone Biosynthesis in Senna tora.</title>
        <authorList>
            <person name="Kang S.-H."/>
            <person name="Pandey R.P."/>
            <person name="Lee C.-M."/>
            <person name="Sim J.-S."/>
            <person name="Jeong J.-T."/>
            <person name="Choi B.-S."/>
            <person name="Jung M."/>
            <person name="Ginzburg D."/>
            <person name="Zhao K."/>
            <person name="Won S.Y."/>
            <person name="Oh T.-J."/>
            <person name="Yu Y."/>
            <person name="Kim N.-H."/>
            <person name="Lee O.R."/>
            <person name="Lee T.-H."/>
            <person name="Bashyal P."/>
            <person name="Kim T.-S."/>
            <person name="Lee W.-H."/>
            <person name="Kawkins C."/>
            <person name="Kim C.-K."/>
            <person name="Kim J.S."/>
            <person name="Ahn B.O."/>
            <person name="Rhee S.Y."/>
            <person name="Sohng J.K."/>
        </authorList>
    </citation>
    <scope>NUCLEOTIDE SEQUENCE</scope>
    <source>
        <tissue evidence="21">Leaf</tissue>
    </source>
</reference>
<keyword evidence="11" id="KW-0695">RNA-directed DNA polymerase</keyword>
<evidence type="ECO:0000256" key="7">
    <source>
        <dbReference type="ARBA" id="ARBA00022759"/>
    </source>
</evidence>
<sequence length="1083" mass="122631">MADNTRSKELTVRLDKLQETLEERDQRYGARFEQVKRAVGSFERLEKTVEAIARAVDPYQPFHTRSVKLDFPRFDGSEALHWLFKAEKFFAYYDTPDEQRVTIAAVHFEGVVVPWFQMMSKTSRVTTWVALSKAIEVEFGPSQFESPRALLFKLYQRASATDFYREFMILATRVEGMSDEALLDCFVSGLKPAIRWDAPSSLLRAAALACLFDERSMSGYSSSHRASFNPSTSLVPVSSTPPPLLVSSSTSLVPVSNTPSTPAAKIAGPASLPPLLSTPNVQPLRSVKRMSTTEIQLRREKKLCFTCDAPYSWSHKCPNRQFMVLQIEQDDEGDPVLVDAPSEPSPPDPQPSDTPAHHLSLNALSGDHAVGTIRFTGYDITVSAHVLEVKGADMILGAQWLATLGPHIADYSTATIKFYCTGQFVTLHGESKPIANVAQFHHLKRLTNTDAICAYFAIQPHHVDPDPTRASFTDLLPADLQTLLQRFSVVLEVPRGQPPQRSHDHQILLQDDKPVRVLTTLAQQCLYAKLSKCVFGQSRIEYLGHFVSAQGVEMDPAKVRAVVEWPTPSTVKQLRGFLGLSGYYRRFIQSYASIAAPLTSLLKKDEFQWSDDVTSAFSALKTAITTAPILVLPDFSKPFTIEMYALGMGVGVVLSQKGRPIVFFSKKMSTRMQNRSAYAREMFAITEAIAKFRHYLIGHFFTIRTDQKSLRHLTDQTLQTPEQEEWLHKLLGFQFPIEYKPGKLNIVADALSRSCYVPFSTLVCSILDEVRQAIQRDPDLMRLLTQCTDHTGVDYRYTVKDGVLYWKGRIVVPPAASQLMQSLLHEYHTTPIGGHAGHLRTYARLAALFYWFNMRSECLEMYLRYFVLDKPSGWFPCLSWAEYWYNTAYHIAIGMTLFKAVYGRDPPQLTHYIPDPSDAMEVRDQLLLWDEILQQLRVHLQRSQDRMKLFADRKRSELQFQVGDSVFVRLQPYRQHSVHLRRNQKLGMCYFGPFTILERIGEVAYRLQLPPHAKIHDIFHVSQLKQCIGSAASVHIPLPLLTTEQGPVISPPFYSVARYRWVTSASLKCSLPGTMIHHQHGNP</sequence>
<evidence type="ECO:0000256" key="2">
    <source>
        <dbReference type="ARBA" id="ARBA00022679"/>
    </source>
</evidence>
<dbReference type="Pfam" id="PF24626">
    <property type="entry name" value="SH3_Tf2-1"/>
    <property type="match status" value="1"/>
</dbReference>
<keyword evidence="4" id="KW-0540">Nuclease</keyword>
<evidence type="ECO:0000256" key="11">
    <source>
        <dbReference type="ARBA" id="ARBA00022918"/>
    </source>
</evidence>
<evidence type="ECO:0000256" key="1">
    <source>
        <dbReference type="ARBA" id="ARBA00022670"/>
    </source>
</evidence>
<evidence type="ECO:0000256" key="16">
    <source>
        <dbReference type="SAM" id="MobiDB-lite"/>
    </source>
</evidence>
<dbReference type="Pfam" id="PF17921">
    <property type="entry name" value="Integrase_H2C2"/>
    <property type="match status" value="1"/>
</dbReference>
<dbReference type="InterPro" id="IPR041588">
    <property type="entry name" value="Integrase_H2C2"/>
</dbReference>
<dbReference type="GO" id="GO:0006310">
    <property type="term" value="P:DNA recombination"/>
    <property type="evidence" value="ECO:0007669"/>
    <property type="project" value="UniProtKB-KW"/>
</dbReference>
<keyword evidence="14" id="KW-0233">DNA recombination</keyword>
<dbReference type="PANTHER" id="PTHR37984:SF5">
    <property type="entry name" value="PROTEIN NYNRIN-LIKE"/>
    <property type="match status" value="1"/>
</dbReference>
<evidence type="ECO:0000259" key="19">
    <source>
        <dbReference type="Pfam" id="PF17921"/>
    </source>
</evidence>
<dbReference type="OrthoDB" id="5554229at2759"/>
<evidence type="ECO:0000256" key="10">
    <source>
        <dbReference type="ARBA" id="ARBA00022908"/>
    </source>
</evidence>
<dbReference type="Pfam" id="PF17919">
    <property type="entry name" value="RT_RNaseH_2"/>
    <property type="match status" value="1"/>
</dbReference>
<feature type="compositionally biased region" description="Pro residues" evidence="16">
    <location>
        <begin position="343"/>
        <end position="352"/>
    </location>
</feature>
<keyword evidence="2" id="KW-0808">Transferase</keyword>
<dbReference type="Gene3D" id="1.10.340.70">
    <property type="match status" value="1"/>
</dbReference>
<feature type="domain" description="Integrase zinc-binding" evidence="19">
    <location>
        <begin position="818"/>
        <end position="858"/>
    </location>
</feature>
<dbReference type="Gene3D" id="2.40.70.10">
    <property type="entry name" value="Acid Proteases"/>
    <property type="match status" value="1"/>
</dbReference>
<dbReference type="GO" id="GO:0046872">
    <property type="term" value="F:metal ion binding"/>
    <property type="evidence" value="ECO:0007669"/>
    <property type="project" value="UniProtKB-KW"/>
</dbReference>
<dbReference type="InterPro" id="IPR043502">
    <property type="entry name" value="DNA/RNA_pol_sf"/>
</dbReference>
<comment type="caution">
    <text evidence="21">The sequence shown here is derived from an EMBL/GenBank/DDBJ whole genome shotgun (WGS) entry which is preliminary data.</text>
</comment>
<dbReference type="Gene3D" id="3.30.70.270">
    <property type="match status" value="2"/>
</dbReference>
<dbReference type="GO" id="GO:0003887">
    <property type="term" value="F:DNA-directed DNA polymerase activity"/>
    <property type="evidence" value="ECO:0007669"/>
    <property type="project" value="UniProtKB-KW"/>
</dbReference>
<keyword evidence="22" id="KW-1185">Reference proteome</keyword>
<evidence type="ECO:0000256" key="8">
    <source>
        <dbReference type="ARBA" id="ARBA00022801"/>
    </source>
</evidence>
<dbReference type="InterPro" id="IPR050951">
    <property type="entry name" value="Retrovirus_Pol_polyprotein"/>
</dbReference>
<dbReference type="GO" id="GO:0004519">
    <property type="term" value="F:endonuclease activity"/>
    <property type="evidence" value="ECO:0007669"/>
    <property type="project" value="UniProtKB-KW"/>
</dbReference>
<evidence type="ECO:0000256" key="15">
    <source>
        <dbReference type="ARBA" id="ARBA00023268"/>
    </source>
</evidence>
<keyword evidence="12" id="KW-0239">DNA-directed DNA polymerase</keyword>
<keyword evidence="7" id="KW-0255">Endonuclease</keyword>
<dbReference type="GO" id="GO:0006508">
    <property type="term" value="P:proteolysis"/>
    <property type="evidence" value="ECO:0007669"/>
    <property type="project" value="UniProtKB-KW"/>
</dbReference>
<dbReference type="InterPro" id="IPR021109">
    <property type="entry name" value="Peptidase_aspartic_dom_sf"/>
</dbReference>
<evidence type="ECO:0000256" key="3">
    <source>
        <dbReference type="ARBA" id="ARBA00022695"/>
    </source>
</evidence>
<dbReference type="CDD" id="cd09274">
    <property type="entry name" value="RNase_HI_RT_Ty3"/>
    <property type="match status" value="1"/>
</dbReference>
<evidence type="ECO:0000259" key="17">
    <source>
        <dbReference type="Pfam" id="PF03732"/>
    </source>
</evidence>
<dbReference type="FunFam" id="3.30.70.270:FF:000020">
    <property type="entry name" value="Transposon Tf2-6 polyprotein-like Protein"/>
    <property type="match status" value="1"/>
</dbReference>
<dbReference type="GO" id="GO:0003964">
    <property type="term" value="F:RNA-directed DNA polymerase activity"/>
    <property type="evidence" value="ECO:0007669"/>
    <property type="project" value="UniProtKB-KW"/>
</dbReference>
<feature type="domain" description="Reverse transcriptase/retrotransposon-derived protein RNase H-like" evidence="18">
    <location>
        <begin position="609"/>
        <end position="703"/>
    </location>
</feature>
<organism evidence="21 22">
    <name type="scientific">Senna tora</name>
    <dbReference type="NCBI Taxonomy" id="362788"/>
    <lineage>
        <taxon>Eukaryota</taxon>
        <taxon>Viridiplantae</taxon>
        <taxon>Streptophyta</taxon>
        <taxon>Embryophyta</taxon>
        <taxon>Tracheophyta</taxon>
        <taxon>Spermatophyta</taxon>
        <taxon>Magnoliopsida</taxon>
        <taxon>eudicotyledons</taxon>
        <taxon>Gunneridae</taxon>
        <taxon>Pentapetalae</taxon>
        <taxon>rosids</taxon>
        <taxon>fabids</taxon>
        <taxon>Fabales</taxon>
        <taxon>Fabaceae</taxon>
        <taxon>Caesalpinioideae</taxon>
        <taxon>Cassia clade</taxon>
        <taxon>Senna</taxon>
    </lineage>
</organism>